<name>A0ABS6X7Z9_9BACT</name>
<feature type="signal peptide" evidence="1">
    <location>
        <begin position="1"/>
        <end position="23"/>
    </location>
</feature>
<sequence length="379" mass="40623">MRLQGIAACLVAITSWCSLTARAQQPTGSGHTYVVSSQVGEVIDHQEKVRFGLFPYYAADNFQEARFLQYFSADSSSNSVVLQATMRSGELKTRRFTESELQDVRRQIEGRSQELQQYGARNAVAGDSIGGTYSVELRSGTSFVGVLLARNDNELEFDAQDIGRVSIQKSNIRSMQLLSETQLRKGWEPVGNGTRMFFAPTARNLRRGEGYVQDINIVLLGANYGITDHISIGALVPALPGVGLNVFAITPKVSVPISEKFHVGGGLLYAFAFGSGGGIAYGVGTYGTADNNATLGLGYLVGSGDVDASPVVLVGGATRISRRFSLLNETYITDGFLAGLVGARVSAARVSGSLGFIYGTGIPILPAYLEVAYRFGRVR</sequence>
<feature type="chain" id="PRO_5047133887" description="Curli production assembly/transport component CsgG" evidence="1">
    <location>
        <begin position="24"/>
        <end position="379"/>
    </location>
</feature>
<gene>
    <name evidence="2" type="ORF">KYK14_21405</name>
</gene>
<comment type="caution">
    <text evidence="2">The sequence shown here is derived from an EMBL/GenBank/DDBJ whole genome shotgun (WGS) entry which is preliminary data.</text>
</comment>
<evidence type="ECO:0008006" key="4">
    <source>
        <dbReference type="Google" id="ProtNLM"/>
    </source>
</evidence>
<accession>A0ABS6X7Z9</accession>
<protein>
    <recommendedName>
        <fullName evidence="4">Curli production assembly/transport component CsgG</fullName>
    </recommendedName>
</protein>
<evidence type="ECO:0000313" key="3">
    <source>
        <dbReference type="Proteomes" id="UP000826188"/>
    </source>
</evidence>
<dbReference type="EMBL" id="JAHWGL010000168">
    <property type="protein sequence ID" value="MBW3131128.1"/>
    <property type="molecule type" value="Genomic_DNA"/>
</dbReference>
<evidence type="ECO:0000256" key="1">
    <source>
        <dbReference type="SAM" id="SignalP"/>
    </source>
</evidence>
<keyword evidence="1" id="KW-0732">Signal</keyword>
<proteinExistence type="predicted"/>
<keyword evidence="3" id="KW-1185">Reference proteome</keyword>
<evidence type="ECO:0000313" key="2">
    <source>
        <dbReference type="EMBL" id="MBW3131128.1"/>
    </source>
</evidence>
<dbReference type="Proteomes" id="UP000826188">
    <property type="component" value="Unassembled WGS sequence"/>
</dbReference>
<dbReference type="RefSeq" id="WP_219161693.1">
    <property type="nucleotide sequence ID" value="NZ_JAHWGL010000168.1"/>
</dbReference>
<reference evidence="2 3" key="1">
    <citation type="submission" date="2021-07" db="EMBL/GenBank/DDBJ databases">
        <title>Hymenobacter profundi sp. nov., isolated from deep-sea water.</title>
        <authorList>
            <person name="Kim M.K."/>
        </authorList>
    </citation>
    <scope>NUCLEOTIDE SEQUENCE [LARGE SCALE GENOMIC DNA]</scope>
    <source>
        <strain evidence="2 3">M2</strain>
    </source>
</reference>
<organism evidence="2 3">
    <name type="scientific">Hymenobacter profundi</name>
    <dbReference type="NCBI Taxonomy" id="1982110"/>
    <lineage>
        <taxon>Bacteria</taxon>
        <taxon>Pseudomonadati</taxon>
        <taxon>Bacteroidota</taxon>
        <taxon>Cytophagia</taxon>
        <taxon>Cytophagales</taxon>
        <taxon>Hymenobacteraceae</taxon>
        <taxon>Hymenobacter</taxon>
    </lineage>
</organism>